<evidence type="ECO:0000259" key="3">
    <source>
        <dbReference type="Pfam" id="PF05697"/>
    </source>
</evidence>
<evidence type="ECO:0000256" key="1">
    <source>
        <dbReference type="ARBA" id="ARBA00023110"/>
    </source>
</evidence>
<accession>A0A3B0W806</accession>
<dbReference type="InterPro" id="IPR008880">
    <property type="entry name" value="Trigger_fac_C"/>
</dbReference>
<evidence type="ECO:0000259" key="4">
    <source>
        <dbReference type="Pfam" id="PF05698"/>
    </source>
</evidence>
<dbReference type="AlphaFoldDB" id="A0A3B0W806"/>
<gene>
    <name evidence="5" type="ORF">MNBD_GAMMA05-599</name>
</gene>
<dbReference type="InterPro" id="IPR036611">
    <property type="entry name" value="Trigger_fac_ribosome-bd_sf"/>
</dbReference>
<dbReference type="Pfam" id="PF05698">
    <property type="entry name" value="Trigger_C"/>
    <property type="match status" value="1"/>
</dbReference>
<reference evidence="5" key="1">
    <citation type="submission" date="2018-06" db="EMBL/GenBank/DDBJ databases">
        <authorList>
            <person name="Zhirakovskaya E."/>
        </authorList>
    </citation>
    <scope>NUCLEOTIDE SEQUENCE</scope>
</reference>
<name>A0A3B0W806_9ZZZZ</name>
<dbReference type="Gene3D" id="1.10.3120.10">
    <property type="entry name" value="Trigger factor, C-terminal domain"/>
    <property type="match status" value="1"/>
</dbReference>
<dbReference type="InterPro" id="IPR027304">
    <property type="entry name" value="Trigger_fact/SurA_dom_sf"/>
</dbReference>
<dbReference type="GO" id="GO:0015031">
    <property type="term" value="P:protein transport"/>
    <property type="evidence" value="ECO:0007669"/>
    <property type="project" value="InterPro"/>
</dbReference>
<keyword evidence="1" id="KW-0697">Rotamase</keyword>
<sequence length="323" mass="36314">MTNLNIKADVEQLPSKKYCATFHFNASFVKSKSADRQEIFNSDVSTPTEEALINTTNDILNDLIRSAFEEVTLANNLTPAAAPTIELISKDVQIEYVFTTTFDVVPSIELNGLSSVNVEIPEVIVTTEDLESTIDAIFKQHPNRETALAALGIKESEFEKFRSEVLLNLQREAITYESEIKKNAVLTRVCDIFNIIIPDCMISPELERLQTIQDESGVVPLPLPKQTQVATRNVQRRIVINAVIQKSHLSLHPNTVRQRVEQLSTAYENPEEAVQWYYSNRVELAGVEAKIVEELVIEWLINACNQSTYTMSFTQASAALTQH</sequence>
<protein>
    <recommendedName>
        <fullName evidence="6">Trigger factor</fullName>
    </recommendedName>
</protein>
<dbReference type="InterPro" id="IPR037041">
    <property type="entry name" value="Trigger_fac_C_sf"/>
</dbReference>
<proteinExistence type="predicted"/>
<dbReference type="GO" id="GO:0006457">
    <property type="term" value="P:protein folding"/>
    <property type="evidence" value="ECO:0007669"/>
    <property type="project" value="InterPro"/>
</dbReference>
<feature type="domain" description="Trigger factor ribosome-binding bacterial" evidence="3">
    <location>
        <begin position="57"/>
        <end position="136"/>
    </location>
</feature>
<evidence type="ECO:0000256" key="2">
    <source>
        <dbReference type="ARBA" id="ARBA00023235"/>
    </source>
</evidence>
<feature type="domain" description="Trigger factor C-terminal" evidence="4">
    <location>
        <begin position="229"/>
        <end position="301"/>
    </location>
</feature>
<dbReference type="Pfam" id="PF05697">
    <property type="entry name" value="Trigger_N"/>
    <property type="match status" value="1"/>
</dbReference>
<dbReference type="EMBL" id="UOFE01000024">
    <property type="protein sequence ID" value="VAW52048.1"/>
    <property type="molecule type" value="Genomic_DNA"/>
</dbReference>
<keyword evidence="2" id="KW-0413">Isomerase</keyword>
<evidence type="ECO:0000313" key="5">
    <source>
        <dbReference type="EMBL" id="VAW52048.1"/>
    </source>
</evidence>
<dbReference type="SUPFAM" id="SSF102735">
    <property type="entry name" value="Trigger factor ribosome-binding domain"/>
    <property type="match status" value="1"/>
</dbReference>
<evidence type="ECO:0008006" key="6">
    <source>
        <dbReference type="Google" id="ProtNLM"/>
    </source>
</evidence>
<dbReference type="InterPro" id="IPR008881">
    <property type="entry name" value="Trigger_fac_ribosome-bd_bac"/>
</dbReference>
<organism evidence="5">
    <name type="scientific">hydrothermal vent metagenome</name>
    <dbReference type="NCBI Taxonomy" id="652676"/>
    <lineage>
        <taxon>unclassified sequences</taxon>
        <taxon>metagenomes</taxon>
        <taxon>ecological metagenomes</taxon>
    </lineage>
</organism>
<dbReference type="SUPFAM" id="SSF109998">
    <property type="entry name" value="Triger factor/SurA peptide-binding domain-like"/>
    <property type="match status" value="1"/>
</dbReference>
<dbReference type="GO" id="GO:0003755">
    <property type="term" value="F:peptidyl-prolyl cis-trans isomerase activity"/>
    <property type="evidence" value="ECO:0007669"/>
    <property type="project" value="UniProtKB-KW"/>
</dbReference>